<organism evidence="2 3">
    <name type="scientific">Roseomonas haemaphysalidis</name>
    <dbReference type="NCBI Taxonomy" id="2768162"/>
    <lineage>
        <taxon>Bacteria</taxon>
        <taxon>Pseudomonadati</taxon>
        <taxon>Pseudomonadota</taxon>
        <taxon>Alphaproteobacteria</taxon>
        <taxon>Acetobacterales</taxon>
        <taxon>Roseomonadaceae</taxon>
        <taxon>Roseomonas</taxon>
    </lineage>
</organism>
<sequence length="104" mass="10608">MPTYEYHCRECGSFAAMRPMADFRAPCTCPICGGSATRAFLSAPSLVGAVAAQGAPVGSNGLGAKASHPAGCGCCVRRWPLPSALSSKTDRIFSSSGPVGRSGR</sequence>
<gene>
    <name evidence="2" type="ORF">IAI61_05190</name>
</gene>
<evidence type="ECO:0000313" key="3">
    <source>
        <dbReference type="Proteomes" id="UP001518989"/>
    </source>
</evidence>
<dbReference type="EMBL" id="JACTNG010000002">
    <property type="protein sequence ID" value="MBO1078415.1"/>
    <property type="molecule type" value="Genomic_DNA"/>
</dbReference>
<dbReference type="RefSeq" id="WP_207415838.1">
    <property type="nucleotide sequence ID" value="NZ_CP061178.1"/>
</dbReference>
<reference evidence="2 3" key="1">
    <citation type="submission" date="2020-09" db="EMBL/GenBank/DDBJ databases">
        <title>Roseomonas.</title>
        <authorList>
            <person name="Zhu W."/>
        </authorList>
    </citation>
    <scope>NUCLEOTIDE SEQUENCE [LARGE SCALE GENOMIC DNA]</scope>
    <source>
        <strain evidence="2 3">573</strain>
    </source>
</reference>
<comment type="caution">
    <text evidence="2">The sequence shown here is derived from an EMBL/GenBank/DDBJ whole genome shotgun (WGS) entry which is preliminary data.</text>
</comment>
<evidence type="ECO:0000259" key="1">
    <source>
        <dbReference type="SMART" id="SM00834"/>
    </source>
</evidence>
<proteinExistence type="predicted"/>
<dbReference type="Proteomes" id="UP001518989">
    <property type="component" value="Unassembled WGS sequence"/>
</dbReference>
<keyword evidence="3" id="KW-1185">Reference proteome</keyword>
<dbReference type="SMART" id="SM00834">
    <property type="entry name" value="CxxC_CXXC_SSSS"/>
    <property type="match status" value="1"/>
</dbReference>
<dbReference type="Pfam" id="PF09723">
    <property type="entry name" value="Zn_ribbon_8"/>
    <property type="match status" value="1"/>
</dbReference>
<evidence type="ECO:0000313" key="2">
    <source>
        <dbReference type="EMBL" id="MBO1078415.1"/>
    </source>
</evidence>
<dbReference type="NCBIfam" id="TIGR02605">
    <property type="entry name" value="CxxC_CxxC_SSSS"/>
    <property type="match status" value="1"/>
</dbReference>
<name>A0ABS3KLR4_9PROT</name>
<feature type="domain" description="Putative regulatory protein FmdB zinc ribbon" evidence="1">
    <location>
        <begin position="1"/>
        <end position="41"/>
    </location>
</feature>
<protein>
    <submittedName>
        <fullName evidence="2">Zinc ribbon domain-containing protein</fullName>
    </submittedName>
</protein>
<dbReference type="InterPro" id="IPR013429">
    <property type="entry name" value="Regulatory_FmdB_Zinc_ribbon"/>
</dbReference>
<accession>A0ABS3KLR4</accession>